<evidence type="ECO:0000259" key="7">
    <source>
        <dbReference type="Pfam" id="PF02234"/>
    </source>
</evidence>
<feature type="compositionally biased region" description="Low complexity" evidence="6">
    <location>
        <begin position="237"/>
        <end position="279"/>
    </location>
</feature>
<name>A0AAJ7XBS9_PETMA</name>
<feature type="region of interest" description="Disordered" evidence="6">
    <location>
        <begin position="1"/>
        <end position="179"/>
    </location>
</feature>
<dbReference type="Gene3D" id="4.10.365.10">
    <property type="entry name" value="p27"/>
    <property type="match status" value="1"/>
</dbReference>
<comment type="similarity">
    <text evidence="2">Belongs to the CDI family.</text>
</comment>
<keyword evidence="5" id="KW-0131">Cell cycle</keyword>
<dbReference type="AlphaFoldDB" id="A0AAJ7XBS9"/>
<feature type="compositionally biased region" description="Basic residues" evidence="6">
    <location>
        <begin position="328"/>
        <end position="341"/>
    </location>
</feature>
<dbReference type="InterPro" id="IPR044898">
    <property type="entry name" value="CDI_dom_sf"/>
</dbReference>
<keyword evidence="3" id="KW-0649">Protein kinase inhibitor</keyword>
<feature type="compositionally biased region" description="Gly residues" evidence="6">
    <location>
        <begin position="296"/>
        <end position="312"/>
    </location>
</feature>
<dbReference type="GO" id="GO:0051726">
    <property type="term" value="P:regulation of cell cycle"/>
    <property type="evidence" value="ECO:0007669"/>
    <property type="project" value="InterPro"/>
</dbReference>
<dbReference type="GO" id="GO:0005634">
    <property type="term" value="C:nucleus"/>
    <property type="evidence" value="ECO:0007669"/>
    <property type="project" value="UniProtKB-SubCell"/>
</dbReference>
<evidence type="ECO:0000256" key="5">
    <source>
        <dbReference type="ARBA" id="ARBA00023306"/>
    </source>
</evidence>
<dbReference type="GO" id="GO:0004861">
    <property type="term" value="F:cyclin-dependent protein serine/threonine kinase inhibitor activity"/>
    <property type="evidence" value="ECO:0007669"/>
    <property type="project" value="InterPro"/>
</dbReference>
<evidence type="ECO:0000256" key="2">
    <source>
        <dbReference type="ARBA" id="ARBA00006726"/>
    </source>
</evidence>
<gene>
    <name evidence="9" type="primary">LOC116952310</name>
</gene>
<reference evidence="9" key="1">
    <citation type="submission" date="2025-08" db="UniProtKB">
        <authorList>
            <consortium name="RefSeq"/>
        </authorList>
    </citation>
    <scope>IDENTIFICATION</scope>
    <source>
        <tissue evidence="9">Sperm</tissue>
    </source>
</reference>
<evidence type="ECO:0000256" key="6">
    <source>
        <dbReference type="SAM" id="MobiDB-lite"/>
    </source>
</evidence>
<keyword evidence="4" id="KW-0539">Nucleus</keyword>
<sequence length="360" mass="37977">MMDSDQDSNQDEAPSWGSAAAPEEPRRAAGREAPRGPPELRRTLEQERAASPALDGPRRRSPRYLDANLNEAFPWDEAQDRAAPPRYAAQHRHADPLNWDQDQRDLRYWDQAPAAGSLRVDQEGERGDPRDWRLDPEPAASPPRVPGQRGGSPQLRARRRLFSCPSGARGSTAGADVRQQLRSVAERDRLKWNFDFESEQPLPGGDFAWEAVPAASVCAFYRPVNLRRAGKRVSDNVAAAASSSSSSSSCPPRVSSSSSASSSSSSSSSSPSSATVSPEPSGPGPGPPSSREASRGGRGGVGGDGGGGGVGDATGSPAGRECSVTCVPRKRSKLSGSRRRANPALCASRTASPAARGSTT</sequence>
<protein>
    <submittedName>
        <fullName evidence="9">Serine/arginine repetitive matrix protein 2-like</fullName>
    </submittedName>
</protein>
<evidence type="ECO:0000256" key="4">
    <source>
        <dbReference type="ARBA" id="ARBA00023242"/>
    </source>
</evidence>
<organism evidence="8 9">
    <name type="scientific">Petromyzon marinus</name>
    <name type="common">Sea lamprey</name>
    <dbReference type="NCBI Taxonomy" id="7757"/>
    <lineage>
        <taxon>Eukaryota</taxon>
        <taxon>Metazoa</taxon>
        <taxon>Chordata</taxon>
        <taxon>Craniata</taxon>
        <taxon>Vertebrata</taxon>
        <taxon>Cyclostomata</taxon>
        <taxon>Hyperoartia</taxon>
        <taxon>Petromyzontiformes</taxon>
        <taxon>Petromyzontidae</taxon>
        <taxon>Petromyzon</taxon>
    </lineage>
</organism>
<proteinExistence type="inferred from homology"/>
<dbReference type="Proteomes" id="UP001318040">
    <property type="component" value="Chromosome 3"/>
</dbReference>
<feature type="region of interest" description="Disordered" evidence="6">
    <location>
        <begin position="229"/>
        <end position="360"/>
    </location>
</feature>
<dbReference type="RefSeq" id="XP_032827438.1">
    <property type="nucleotide sequence ID" value="XM_032971547.1"/>
</dbReference>
<dbReference type="GeneID" id="116952310"/>
<evidence type="ECO:0000313" key="9">
    <source>
        <dbReference type="RefSeq" id="XP_032827438.1"/>
    </source>
</evidence>
<dbReference type="PANTHER" id="PTHR10265:SF45">
    <property type="entry name" value="DACAPO"/>
    <property type="match status" value="1"/>
</dbReference>
<feature type="compositionally biased region" description="Basic and acidic residues" evidence="6">
    <location>
        <begin position="120"/>
        <end position="136"/>
    </location>
</feature>
<comment type="subcellular location">
    <subcellularLocation>
        <location evidence="1">Nucleus</location>
    </subcellularLocation>
</comment>
<feature type="compositionally biased region" description="Acidic residues" evidence="6">
    <location>
        <begin position="1"/>
        <end position="10"/>
    </location>
</feature>
<evidence type="ECO:0000313" key="8">
    <source>
        <dbReference type="Proteomes" id="UP001318040"/>
    </source>
</evidence>
<dbReference type="InterPro" id="IPR003175">
    <property type="entry name" value="CDI_dom"/>
</dbReference>
<dbReference type="KEGG" id="pmrn:116952310"/>
<accession>A0AAJ7XBS9</accession>
<dbReference type="PANTHER" id="PTHR10265">
    <property type="entry name" value="CYCLIN-DEPENDENT KINASE INHIBITOR 1"/>
    <property type="match status" value="1"/>
</dbReference>
<feature type="domain" description="Cyclin-dependent kinase inhibitor" evidence="7">
    <location>
        <begin position="176"/>
        <end position="212"/>
    </location>
</feature>
<dbReference type="Pfam" id="PF02234">
    <property type="entry name" value="CDI"/>
    <property type="match status" value="1"/>
</dbReference>
<keyword evidence="8" id="KW-1185">Reference proteome</keyword>
<evidence type="ECO:0000256" key="3">
    <source>
        <dbReference type="ARBA" id="ARBA00023013"/>
    </source>
</evidence>
<evidence type="ECO:0000256" key="1">
    <source>
        <dbReference type="ARBA" id="ARBA00004123"/>
    </source>
</evidence>
<feature type="compositionally biased region" description="Basic and acidic residues" evidence="6">
    <location>
        <begin position="23"/>
        <end position="48"/>
    </location>
</feature>